<reference evidence="2 3" key="1">
    <citation type="submission" date="2016-11" db="EMBL/GenBank/DDBJ databases">
        <authorList>
            <person name="Varghese N."/>
            <person name="Submissions S."/>
        </authorList>
    </citation>
    <scope>NUCLEOTIDE SEQUENCE [LARGE SCALE GENOMIC DNA]</scope>
    <source>
        <strain evidence="2 3">DSM 28249</strain>
    </source>
</reference>
<protein>
    <recommendedName>
        <fullName evidence="4">DUF3306 domain-containing protein</fullName>
    </recommendedName>
</protein>
<organism evidence="2 3">
    <name type="scientific">Roseovarius litoreus</name>
    <dbReference type="NCBI Taxonomy" id="1155722"/>
    <lineage>
        <taxon>Bacteria</taxon>
        <taxon>Pseudomonadati</taxon>
        <taxon>Pseudomonadota</taxon>
        <taxon>Alphaproteobacteria</taxon>
        <taxon>Rhodobacterales</taxon>
        <taxon>Roseobacteraceae</taxon>
        <taxon>Roseovarius</taxon>
    </lineage>
</organism>
<feature type="compositionally biased region" description="Low complexity" evidence="1">
    <location>
        <begin position="141"/>
        <end position="157"/>
    </location>
</feature>
<keyword evidence="3" id="KW-1185">Reference proteome</keyword>
<evidence type="ECO:0000313" key="2">
    <source>
        <dbReference type="EMBL" id="SHL29510.1"/>
    </source>
</evidence>
<name>A0A1M6ZGE2_9RHOB</name>
<feature type="region of interest" description="Disordered" evidence="1">
    <location>
        <begin position="25"/>
        <end position="45"/>
    </location>
</feature>
<dbReference type="Proteomes" id="UP000322545">
    <property type="component" value="Unassembled WGS sequence"/>
</dbReference>
<feature type="region of interest" description="Disordered" evidence="1">
    <location>
        <begin position="132"/>
        <end position="226"/>
    </location>
</feature>
<accession>A0A1M6ZGE2</accession>
<evidence type="ECO:0008006" key="4">
    <source>
        <dbReference type="Google" id="ProtNLM"/>
    </source>
</evidence>
<gene>
    <name evidence="2" type="ORF">SAMN05443432_10145</name>
</gene>
<dbReference type="AlphaFoldDB" id="A0A1M6ZGE2"/>
<dbReference type="InterPro" id="IPR021735">
    <property type="entry name" value="DUF3306"/>
</dbReference>
<evidence type="ECO:0000256" key="1">
    <source>
        <dbReference type="SAM" id="MobiDB-lite"/>
    </source>
</evidence>
<proteinExistence type="predicted"/>
<evidence type="ECO:0000313" key="3">
    <source>
        <dbReference type="Proteomes" id="UP000322545"/>
    </source>
</evidence>
<feature type="compositionally biased region" description="Basic and acidic residues" evidence="1">
    <location>
        <begin position="30"/>
        <end position="43"/>
    </location>
</feature>
<dbReference type="RefSeq" id="WP_149777670.1">
    <property type="nucleotide sequence ID" value="NZ_FRCB01000001.1"/>
</dbReference>
<sequence>MSRGDFWSRRKARVQAEQEAEARAALAAEEAAREQELAEKPDAEILEELGLPDPDTLEPGADFRAFMQKAVPDRIRRRALRRLWLSNPALANLDGLIDYGEDFTDSATVLENLQTAYQVGKGMMAHVEELARQADEKSAAEADIAEAADTTDAATAEEPADDAAQTYAETAQADTEQDDDPDQHGEAYVWQENGPEPAAPPRRRLRFSFDDRASAGQGFDMTGASQ</sequence>
<dbReference type="EMBL" id="FRCB01000001">
    <property type="protein sequence ID" value="SHL29510.1"/>
    <property type="molecule type" value="Genomic_DNA"/>
</dbReference>
<dbReference type="Pfam" id="PF11748">
    <property type="entry name" value="DUF3306"/>
    <property type="match status" value="1"/>
</dbReference>